<dbReference type="InterPro" id="IPR008422">
    <property type="entry name" value="KN_HD"/>
</dbReference>
<dbReference type="Pfam" id="PF05920">
    <property type="entry name" value="Homeobox_KN"/>
    <property type="match status" value="1"/>
</dbReference>
<dbReference type="InterPro" id="IPR001356">
    <property type="entry name" value="HD"/>
</dbReference>
<evidence type="ECO:0000256" key="2">
    <source>
        <dbReference type="ARBA" id="ARBA00008446"/>
    </source>
</evidence>
<dbReference type="GO" id="GO:0042693">
    <property type="term" value="P:muscle cell fate commitment"/>
    <property type="evidence" value="ECO:0007669"/>
    <property type="project" value="UniProtKB-ARBA"/>
</dbReference>
<comment type="similarity">
    <text evidence="2">Belongs to the TALE/IRO homeobox family.</text>
</comment>
<dbReference type="GO" id="GO:0030182">
    <property type="term" value="P:neuron differentiation"/>
    <property type="evidence" value="ECO:0007669"/>
    <property type="project" value="TreeGrafter"/>
</dbReference>
<dbReference type="PANTHER" id="PTHR11211">
    <property type="entry name" value="IROQUOIS-CLASS HOMEODOMAIN PROTEIN IRX"/>
    <property type="match status" value="1"/>
</dbReference>
<feature type="region of interest" description="Disordered" evidence="7">
    <location>
        <begin position="438"/>
        <end position="513"/>
    </location>
</feature>
<dbReference type="CDD" id="cd00086">
    <property type="entry name" value="homeodomain"/>
    <property type="match status" value="1"/>
</dbReference>
<dbReference type="SUPFAM" id="SSF46689">
    <property type="entry name" value="Homeodomain-like"/>
    <property type="match status" value="1"/>
</dbReference>
<dbReference type="InterPro" id="IPR017970">
    <property type="entry name" value="Homeobox_CS"/>
</dbReference>
<dbReference type="PROSITE" id="PS00027">
    <property type="entry name" value="HOMEOBOX_1"/>
    <property type="match status" value="1"/>
</dbReference>
<feature type="compositionally biased region" description="Low complexity" evidence="7">
    <location>
        <begin position="397"/>
        <end position="421"/>
    </location>
</feature>
<dbReference type="GO" id="GO:0000981">
    <property type="term" value="F:DNA-binding transcription factor activity, RNA polymerase II-specific"/>
    <property type="evidence" value="ECO:0007669"/>
    <property type="project" value="InterPro"/>
</dbReference>
<evidence type="ECO:0000259" key="8">
    <source>
        <dbReference type="PROSITE" id="PS50071"/>
    </source>
</evidence>
<protein>
    <submittedName>
        <fullName evidence="9">Araucan</fullName>
    </submittedName>
</protein>
<evidence type="ECO:0000256" key="4">
    <source>
        <dbReference type="ARBA" id="ARBA00023155"/>
    </source>
</evidence>
<feature type="compositionally biased region" description="Low complexity" evidence="7">
    <location>
        <begin position="438"/>
        <end position="452"/>
    </location>
</feature>
<feature type="region of interest" description="Disordered" evidence="7">
    <location>
        <begin position="251"/>
        <end position="330"/>
    </location>
</feature>
<organism evidence="9">
    <name type="scientific">Parasacculina yatsui</name>
    <dbReference type="NCBI Taxonomy" id="2836420"/>
    <lineage>
        <taxon>Eukaryota</taxon>
        <taxon>Metazoa</taxon>
        <taxon>Ecdysozoa</taxon>
        <taxon>Arthropoda</taxon>
        <taxon>Crustacea</taxon>
        <taxon>Multicrustacea</taxon>
        <taxon>Cirripedia</taxon>
        <taxon>Rhizocephala</taxon>
        <taxon>Polyascidae</taxon>
        <taxon>Parasacculina</taxon>
    </lineage>
</organism>
<feature type="compositionally biased region" description="Basic and acidic residues" evidence="7">
    <location>
        <begin position="251"/>
        <end position="260"/>
    </location>
</feature>
<feature type="compositionally biased region" description="Basic and acidic residues" evidence="7">
    <location>
        <begin position="305"/>
        <end position="315"/>
    </location>
</feature>
<dbReference type="GO" id="GO:0045926">
    <property type="term" value="P:negative regulation of growth"/>
    <property type="evidence" value="ECO:0007669"/>
    <property type="project" value="UniProtKB-ARBA"/>
</dbReference>
<keyword evidence="5 6" id="KW-0539">Nucleus</keyword>
<dbReference type="GO" id="GO:0000978">
    <property type="term" value="F:RNA polymerase II cis-regulatory region sequence-specific DNA binding"/>
    <property type="evidence" value="ECO:0007669"/>
    <property type="project" value="TreeGrafter"/>
</dbReference>
<name>A0A8K1RCU2_9CRUS</name>
<feature type="region of interest" description="Disordered" evidence="7">
    <location>
        <begin position="363"/>
        <end position="424"/>
    </location>
</feature>
<dbReference type="PANTHER" id="PTHR11211:SF46">
    <property type="entry name" value="HOMEOBOX PROTEIN ARAUCAN-RELATED"/>
    <property type="match status" value="1"/>
</dbReference>
<dbReference type="PROSITE" id="PS50071">
    <property type="entry name" value="HOMEOBOX_2"/>
    <property type="match status" value="1"/>
</dbReference>
<accession>A0A8K1RCU2</accession>
<feature type="compositionally biased region" description="Acidic residues" evidence="7">
    <location>
        <begin position="261"/>
        <end position="272"/>
    </location>
</feature>
<evidence type="ECO:0000256" key="3">
    <source>
        <dbReference type="ARBA" id="ARBA00023125"/>
    </source>
</evidence>
<dbReference type="SMART" id="SM00389">
    <property type="entry name" value="HOX"/>
    <property type="match status" value="1"/>
</dbReference>
<dbReference type="GO" id="GO:0005634">
    <property type="term" value="C:nucleus"/>
    <property type="evidence" value="ECO:0007669"/>
    <property type="project" value="UniProtKB-SubCell"/>
</dbReference>
<proteinExistence type="evidence at transcript level"/>
<evidence type="ECO:0000256" key="1">
    <source>
        <dbReference type="ARBA" id="ARBA00004123"/>
    </source>
</evidence>
<feature type="compositionally biased region" description="Polar residues" evidence="7">
    <location>
        <begin position="280"/>
        <end position="298"/>
    </location>
</feature>
<dbReference type="Gene3D" id="1.10.10.60">
    <property type="entry name" value="Homeodomain-like"/>
    <property type="match status" value="1"/>
</dbReference>
<evidence type="ECO:0000256" key="6">
    <source>
        <dbReference type="PROSITE-ProRule" id="PRU00108"/>
    </source>
</evidence>
<reference evidence="9" key="1">
    <citation type="submission" date="2020-11" db="EMBL/GenBank/DDBJ databases">
        <title>Barnacle with a root-like body: structural and transcriptomic signatures of the interna, endoparasitic structure of the parasitic barnacle Sacculina yatsui.</title>
        <authorList>
            <person name="Wong Y.H."/>
            <person name="Okano K."/>
        </authorList>
    </citation>
    <scope>NUCLEOTIDE SEQUENCE</scope>
    <source>
        <tissue evidence="9">Endoparasitic structure interna</tissue>
    </source>
</reference>
<dbReference type="GO" id="GO:0048468">
    <property type="term" value="P:cell development"/>
    <property type="evidence" value="ECO:0007669"/>
    <property type="project" value="TreeGrafter"/>
</dbReference>
<evidence type="ECO:0000256" key="7">
    <source>
        <dbReference type="SAM" id="MobiDB-lite"/>
    </source>
</evidence>
<dbReference type="GO" id="GO:0045317">
    <property type="term" value="P:equator specification"/>
    <property type="evidence" value="ECO:0007669"/>
    <property type="project" value="UniProtKB-ARBA"/>
</dbReference>
<dbReference type="EMBL" id="MW292180">
    <property type="protein sequence ID" value="UEK51576.1"/>
    <property type="molecule type" value="mRNA"/>
</dbReference>
<dbReference type="InterPro" id="IPR003893">
    <property type="entry name" value="Iroquois_homeo"/>
</dbReference>
<dbReference type="AlphaFoldDB" id="A0A8K1RCU2"/>
<dbReference type="FunFam" id="1.10.10.60:FF:000003">
    <property type="entry name" value="Iroquois-class homeobox protein IRX"/>
    <property type="match status" value="1"/>
</dbReference>
<feature type="DNA-binding region" description="Homeobox" evidence="6">
    <location>
        <begin position="188"/>
        <end position="250"/>
    </location>
</feature>
<keyword evidence="3 6" id="KW-0238">DNA-binding</keyword>
<dbReference type="InterPro" id="IPR009057">
    <property type="entry name" value="Homeodomain-like_sf"/>
</dbReference>
<evidence type="ECO:0000256" key="5">
    <source>
        <dbReference type="ARBA" id="ARBA00023242"/>
    </source>
</evidence>
<feature type="domain" description="Homeobox" evidence="8">
    <location>
        <begin position="186"/>
        <end position="249"/>
    </location>
</feature>
<dbReference type="SMART" id="SM00548">
    <property type="entry name" value="IRO"/>
    <property type="match status" value="1"/>
</dbReference>
<comment type="subcellular location">
    <subcellularLocation>
        <location evidence="1 6">Nucleus</location>
    </subcellularLocation>
</comment>
<evidence type="ECO:0000313" key="9">
    <source>
        <dbReference type="EMBL" id="UEK51576.1"/>
    </source>
</evidence>
<feature type="compositionally biased region" description="Low complexity" evidence="7">
    <location>
        <begin position="367"/>
        <end position="378"/>
    </location>
</feature>
<keyword evidence="4 6" id="KW-0371">Homeobox</keyword>
<sequence length="595" mass="62169">MSSYSQFSHVFPCTTASISLSTATMSSINAANVSSASTGAAANTGRACCETGRPVATDPVTGHVICSCQYDSGRLPVTTCGPRLPAASAGSPLAYGATTGSPLTYGASTGSPLTYGAAAYPSTEHNPYPSIGVDSAAYFSQFANPYSLKDAAMAGDMSVYGPIAASPAYGYSPYETPMYAAYSNPYELAARRKNATRESTNTLKAWLNEHKKNPYPTKGEKIMLAIITKMTLTQVSTWFANARRRLKKENKMTWEPRNRTDDDDDGDDDLSDKEEKISEKNNQLGETTYSSAVISTSLPAKPSSRHTEEESEGKPRIWSLAETASTNDPTRLANIQTNWSSPASIGQGLSSSLSFSTIHPHSQMFPSCSSATNSAASAGEKSGFGSSDLHARHLSHHSSSQHLPQTSSGGSYSRPGSPSASIRASSMLTGGTLISHATATSLSPTSSTTHSLDSAEQRHPSLAMPLHGNSSPVKRAFPPSAPDSLTRLTTPDSSPAAITRLSGPGIQTPIPSDSTALAPSLSAAPVPSSDAPLSAWSSYHQWKQHYASSAAVYGAAVAAVAASTPFPGHPLATPVTAPALATSNVLPHTIDQPRA</sequence>